<proteinExistence type="inferred from homology"/>
<evidence type="ECO:0000256" key="10">
    <source>
        <dbReference type="PIRSR" id="PIRSR001589-2"/>
    </source>
</evidence>
<evidence type="ECO:0000259" key="12">
    <source>
        <dbReference type="PROSITE" id="PS51278"/>
    </source>
</evidence>
<feature type="domain" description="Glutamine amidotransferase type-2" evidence="12">
    <location>
        <begin position="2"/>
        <end position="216"/>
    </location>
</feature>
<keyword evidence="9" id="KW-0028">Amino-acid biosynthesis</keyword>
<feature type="binding site" evidence="10">
    <location>
        <position position="293"/>
    </location>
    <ligand>
        <name>ATP</name>
        <dbReference type="ChEBI" id="CHEBI:30616"/>
    </ligand>
</feature>
<keyword evidence="7 9" id="KW-0315">Glutamine amidotransferase</keyword>
<dbReference type="InterPro" id="IPR014729">
    <property type="entry name" value="Rossmann-like_a/b/a_fold"/>
</dbReference>
<dbReference type="PROSITE" id="PS51278">
    <property type="entry name" value="GATASE_TYPE_2"/>
    <property type="match status" value="1"/>
</dbReference>
<keyword evidence="6 9" id="KW-0061">Asparagine biosynthesis</keyword>
<dbReference type="PANTHER" id="PTHR43284">
    <property type="entry name" value="ASPARAGINE SYNTHETASE (GLUTAMINE-HYDROLYZING)"/>
    <property type="match status" value="1"/>
</dbReference>
<dbReference type="Proteomes" id="UP000243739">
    <property type="component" value="Unassembled WGS sequence"/>
</dbReference>
<dbReference type="CDD" id="cd00712">
    <property type="entry name" value="AsnB"/>
    <property type="match status" value="1"/>
</dbReference>
<evidence type="ECO:0000256" key="5">
    <source>
        <dbReference type="ARBA" id="ARBA00022840"/>
    </source>
</evidence>
<dbReference type="Pfam" id="PF00733">
    <property type="entry name" value="Asn_synthase"/>
    <property type="match status" value="1"/>
</dbReference>
<dbReference type="SUPFAM" id="SSF52402">
    <property type="entry name" value="Adenine nucleotide alpha hydrolases-like"/>
    <property type="match status" value="1"/>
</dbReference>
<dbReference type="GO" id="GO:0005829">
    <property type="term" value="C:cytosol"/>
    <property type="evidence" value="ECO:0007669"/>
    <property type="project" value="TreeGrafter"/>
</dbReference>
<evidence type="ECO:0000256" key="8">
    <source>
        <dbReference type="ARBA" id="ARBA00048741"/>
    </source>
</evidence>
<dbReference type="OrthoDB" id="9763290at2"/>
<keyword evidence="4 10" id="KW-0547">Nucleotide-binding</keyword>
<reference evidence="13 14" key="1">
    <citation type="submission" date="2016-09" db="EMBL/GenBank/DDBJ databases">
        <title>Draft genome sequence for the type strain of Vulcanibacillus modesticaldus BR, a strictly anaerobic, moderately thermophilic, and nitrate-reducing bacterium from deep sea-hydrothermal vents of the Mid-Atlantic Ridge.</title>
        <authorList>
            <person name="Abin C.A."/>
            <person name="Hollibaugh J.T."/>
        </authorList>
    </citation>
    <scope>NUCLEOTIDE SEQUENCE [LARGE SCALE GENOMIC DNA]</scope>
    <source>
        <strain evidence="13 14">BR</strain>
    </source>
</reference>
<protein>
    <recommendedName>
        <fullName evidence="3">asparagine synthase (glutamine-hydrolyzing)</fullName>
        <ecNumber evidence="3">6.3.5.4</ecNumber>
    </recommendedName>
</protein>
<dbReference type="InterPro" id="IPR017932">
    <property type="entry name" value="GATase_2_dom"/>
</dbReference>
<dbReference type="Gene3D" id="3.40.50.620">
    <property type="entry name" value="HUPs"/>
    <property type="match status" value="1"/>
</dbReference>
<dbReference type="GO" id="GO:0005524">
    <property type="term" value="F:ATP binding"/>
    <property type="evidence" value="ECO:0007669"/>
    <property type="project" value="UniProtKB-KW"/>
</dbReference>
<evidence type="ECO:0000256" key="7">
    <source>
        <dbReference type="ARBA" id="ARBA00022962"/>
    </source>
</evidence>
<comment type="catalytic activity">
    <reaction evidence="8">
        <text>L-aspartate + L-glutamine + ATP + H2O = L-asparagine + L-glutamate + AMP + diphosphate + H(+)</text>
        <dbReference type="Rhea" id="RHEA:12228"/>
        <dbReference type="ChEBI" id="CHEBI:15377"/>
        <dbReference type="ChEBI" id="CHEBI:15378"/>
        <dbReference type="ChEBI" id="CHEBI:29985"/>
        <dbReference type="ChEBI" id="CHEBI:29991"/>
        <dbReference type="ChEBI" id="CHEBI:30616"/>
        <dbReference type="ChEBI" id="CHEBI:33019"/>
        <dbReference type="ChEBI" id="CHEBI:58048"/>
        <dbReference type="ChEBI" id="CHEBI:58359"/>
        <dbReference type="ChEBI" id="CHEBI:456215"/>
        <dbReference type="EC" id="6.3.5.4"/>
    </reaction>
</comment>
<keyword evidence="14" id="KW-1185">Reference proteome</keyword>
<dbReference type="GO" id="GO:0006529">
    <property type="term" value="P:asparagine biosynthetic process"/>
    <property type="evidence" value="ECO:0007669"/>
    <property type="project" value="UniProtKB-KW"/>
</dbReference>
<evidence type="ECO:0000256" key="1">
    <source>
        <dbReference type="ARBA" id="ARBA00005187"/>
    </source>
</evidence>
<dbReference type="AlphaFoldDB" id="A0A1D2YVP7"/>
<feature type="active site" description="For GATase activity" evidence="9">
    <location>
        <position position="2"/>
    </location>
</feature>
<evidence type="ECO:0000256" key="9">
    <source>
        <dbReference type="PIRSR" id="PIRSR001589-1"/>
    </source>
</evidence>
<evidence type="ECO:0000313" key="14">
    <source>
        <dbReference type="Proteomes" id="UP000243739"/>
    </source>
</evidence>
<dbReference type="EMBL" id="MIJF01000014">
    <property type="protein sequence ID" value="OEF99747.1"/>
    <property type="molecule type" value="Genomic_DNA"/>
</dbReference>
<dbReference type="InterPro" id="IPR001962">
    <property type="entry name" value="Asn_synthase"/>
</dbReference>
<evidence type="ECO:0000256" key="4">
    <source>
        <dbReference type="ARBA" id="ARBA00022741"/>
    </source>
</evidence>
<evidence type="ECO:0000256" key="2">
    <source>
        <dbReference type="ARBA" id="ARBA00005752"/>
    </source>
</evidence>
<dbReference type="Gene3D" id="3.60.20.10">
    <property type="entry name" value="Glutamine Phosphoribosylpyrophosphate, subunit 1, domain 1"/>
    <property type="match status" value="1"/>
</dbReference>
<comment type="similarity">
    <text evidence="2">Belongs to the asparagine synthetase family.</text>
</comment>
<organism evidence="13 14">
    <name type="scientific">Vulcanibacillus modesticaldus</name>
    <dbReference type="NCBI Taxonomy" id="337097"/>
    <lineage>
        <taxon>Bacteria</taxon>
        <taxon>Bacillati</taxon>
        <taxon>Bacillota</taxon>
        <taxon>Bacilli</taxon>
        <taxon>Bacillales</taxon>
        <taxon>Bacillaceae</taxon>
        <taxon>Vulcanibacillus</taxon>
    </lineage>
</organism>
<dbReference type="Pfam" id="PF13537">
    <property type="entry name" value="GATase_7"/>
    <property type="match status" value="1"/>
</dbReference>
<dbReference type="SUPFAM" id="SSF56235">
    <property type="entry name" value="N-terminal nucleophile aminohydrolases (Ntn hydrolases)"/>
    <property type="match status" value="1"/>
</dbReference>
<evidence type="ECO:0000256" key="6">
    <source>
        <dbReference type="ARBA" id="ARBA00022888"/>
    </source>
</evidence>
<dbReference type="STRING" id="337097.BHF71_07600"/>
<dbReference type="CDD" id="cd01991">
    <property type="entry name" value="Asn_synthase_B_C"/>
    <property type="match status" value="1"/>
</dbReference>
<evidence type="ECO:0000313" key="13">
    <source>
        <dbReference type="EMBL" id="OEF99747.1"/>
    </source>
</evidence>
<dbReference type="InterPro" id="IPR006426">
    <property type="entry name" value="Asn_synth_AEB"/>
</dbReference>
<dbReference type="PANTHER" id="PTHR43284:SF1">
    <property type="entry name" value="ASPARAGINE SYNTHETASE"/>
    <property type="match status" value="1"/>
</dbReference>
<dbReference type="InterPro" id="IPR029055">
    <property type="entry name" value="Ntn_hydrolases_N"/>
</dbReference>
<feature type="binding site" evidence="10">
    <location>
        <begin position="376"/>
        <end position="377"/>
    </location>
    <ligand>
        <name>ATP</name>
        <dbReference type="ChEBI" id="CHEBI:30616"/>
    </ligand>
</feature>
<sequence>MCGIAGWIDWDQDLTQKKEIIEKMGSTLHHRGPDNQGSWVTKHAALAHTRLIVIDPEGGSQPMIRQYGDNKYVIIYNGELYNTEELRRELKQLGHKFFSHSDTEVLLISYIEWGEKCVERLNGIFAFGVWDDSKQKLFMARDRLGVKPLFYTEKYHKLLFASEIKALLAHPEIKPEIDEEGLSEIFGLGPSRTPGHGVFRGVSELKPGHYLIYNSSGTSIKKYWVLESKKHEDDLKTTIEKVRELVLDTVKRQLVSDVPVCTFLSGGLDSSIISAVAANIYREKAKTLHTYSIDYVGNKENFKASEFQPNADPPWVKKMSKYIGSTHHYIMVDTIELVESLYDAVKARDLPGMADIDSSLLLFSKEIKKGATVGLSGECADEIFGGYPWFYREDDLKSENFPWLRSLDERVKILSPSLKERLSIKDYVQYRFQQTLDEVPISTEDSKEQVQMRKLFYLNYQWFMANLLERKDRMTMATGLEVRVPFADHRLVGYVWNIPWEMKNLNNREKGILRAAMKGILPDEILNRRKSPYPKTHNPLYTKEVSNRLLDILNDPTSPILDLIDAKYVRNIIESGGEIFKVPYFGQLMMGPQLLAYLIQVNYWLKEYQIKIV</sequence>
<name>A0A1D2YVP7_9BACI</name>
<comment type="caution">
    <text evidence="13">The sequence shown here is derived from an EMBL/GenBank/DDBJ whole genome shotgun (WGS) entry which is preliminary data.</text>
</comment>
<dbReference type="InterPro" id="IPR033738">
    <property type="entry name" value="AsnB_N"/>
</dbReference>
<feature type="binding site" evidence="10">
    <location>
        <position position="102"/>
    </location>
    <ligand>
        <name>L-glutamine</name>
        <dbReference type="ChEBI" id="CHEBI:58359"/>
    </ligand>
</feature>
<dbReference type="GO" id="GO:0004066">
    <property type="term" value="F:asparagine synthase (glutamine-hydrolyzing) activity"/>
    <property type="evidence" value="ECO:0007669"/>
    <property type="project" value="UniProtKB-EC"/>
</dbReference>
<evidence type="ECO:0000256" key="3">
    <source>
        <dbReference type="ARBA" id="ARBA00012737"/>
    </source>
</evidence>
<dbReference type="RefSeq" id="WP_069656404.1">
    <property type="nucleotide sequence ID" value="NZ_MIJF01000014.1"/>
</dbReference>
<feature type="site" description="Important for beta-aspartyl-AMP intermediate formation" evidence="11">
    <location>
        <position position="378"/>
    </location>
</feature>
<gene>
    <name evidence="13" type="ORF">BHF71_07600</name>
</gene>
<dbReference type="NCBIfam" id="TIGR01536">
    <property type="entry name" value="asn_synth_AEB"/>
    <property type="match status" value="1"/>
</dbReference>
<dbReference type="InterPro" id="IPR051786">
    <property type="entry name" value="ASN_synthetase/amidase"/>
</dbReference>
<evidence type="ECO:0000256" key="11">
    <source>
        <dbReference type="PIRSR" id="PIRSR001589-3"/>
    </source>
</evidence>
<comment type="pathway">
    <text evidence="1">Amino-acid biosynthesis; L-asparagine biosynthesis; L-asparagine from L-aspartate (L-Gln route): step 1/1.</text>
</comment>
<dbReference type="PIRSF" id="PIRSF001589">
    <property type="entry name" value="Asn_synthetase_glu-h"/>
    <property type="match status" value="1"/>
</dbReference>
<accession>A0A1D2YVP7</accession>
<dbReference type="EC" id="6.3.5.4" evidence="3"/>
<keyword evidence="5 10" id="KW-0067">ATP-binding</keyword>